<dbReference type="SUPFAM" id="SSF55073">
    <property type="entry name" value="Nucleotide cyclase"/>
    <property type="match status" value="1"/>
</dbReference>
<feature type="transmembrane region" description="Helical" evidence="1">
    <location>
        <begin position="275"/>
        <end position="294"/>
    </location>
</feature>
<proteinExistence type="predicted"/>
<dbReference type="PROSITE" id="PS50883">
    <property type="entry name" value="EAL"/>
    <property type="match status" value="1"/>
</dbReference>
<evidence type="ECO:0000313" key="5">
    <source>
        <dbReference type="EMBL" id="MFC7294484.1"/>
    </source>
</evidence>
<gene>
    <name evidence="5" type="ORF">ACFQQA_07090</name>
</gene>
<dbReference type="Gene3D" id="3.20.20.450">
    <property type="entry name" value="EAL domain"/>
    <property type="match status" value="1"/>
</dbReference>
<organism evidence="5 6">
    <name type="scientific">Marinobacter aromaticivorans</name>
    <dbReference type="NCBI Taxonomy" id="1494078"/>
    <lineage>
        <taxon>Bacteria</taxon>
        <taxon>Pseudomonadati</taxon>
        <taxon>Pseudomonadota</taxon>
        <taxon>Gammaproteobacteria</taxon>
        <taxon>Pseudomonadales</taxon>
        <taxon>Marinobacteraceae</taxon>
        <taxon>Marinobacter</taxon>
    </lineage>
</organism>
<dbReference type="NCBIfam" id="TIGR00229">
    <property type="entry name" value="sensory_box"/>
    <property type="match status" value="1"/>
</dbReference>
<dbReference type="SMART" id="SM01080">
    <property type="entry name" value="CHASE2"/>
    <property type="match status" value="1"/>
</dbReference>
<dbReference type="PANTHER" id="PTHR44757:SF2">
    <property type="entry name" value="BIOFILM ARCHITECTURE MAINTENANCE PROTEIN MBAA"/>
    <property type="match status" value="1"/>
</dbReference>
<keyword evidence="1" id="KW-0472">Membrane</keyword>
<dbReference type="EMBL" id="JBHTBD010000002">
    <property type="protein sequence ID" value="MFC7294484.1"/>
    <property type="molecule type" value="Genomic_DNA"/>
</dbReference>
<keyword evidence="1" id="KW-1133">Transmembrane helix</keyword>
<dbReference type="PROSITE" id="PS50887">
    <property type="entry name" value="GGDEF"/>
    <property type="match status" value="1"/>
</dbReference>
<reference evidence="6" key="1">
    <citation type="journal article" date="2019" name="Int. J. Syst. Evol. Microbiol.">
        <title>The Global Catalogue of Microorganisms (GCM) 10K type strain sequencing project: providing services to taxonomists for standard genome sequencing and annotation.</title>
        <authorList>
            <consortium name="The Broad Institute Genomics Platform"/>
            <consortium name="The Broad Institute Genome Sequencing Center for Infectious Disease"/>
            <person name="Wu L."/>
            <person name="Ma J."/>
        </authorList>
    </citation>
    <scope>NUCLEOTIDE SEQUENCE [LARGE SCALE GENOMIC DNA]</scope>
    <source>
        <strain evidence="6">CCUG 60559</strain>
    </source>
</reference>
<dbReference type="InterPro" id="IPR052155">
    <property type="entry name" value="Biofilm_reg_signaling"/>
</dbReference>
<feature type="transmembrane region" description="Helical" evidence="1">
    <location>
        <begin position="17"/>
        <end position="37"/>
    </location>
</feature>
<feature type="domain" description="PAS" evidence="2">
    <location>
        <begin position="370"/>
        <end position="412"/>
    </location>
</feature>
<dbReference type="InterPro" id="IPR000160">
    <property type="entry name" value="GGDEF_dom"/>
</dbReference>
<dbReference type="RefSeq" id="WP_100689209.1">
    <property type="nucleotide sequence ID" value="NZ_JBHTBD010000002.1"/>
</dbReference>
<keyword evidence="6" id="KW-1185">Reference proteome</keyword>
<dbReference type="InterPro" id="IPR007890">
    <property type="entry name" value="CHASE2"/>
</dbReference>
<dbReference type="PANTHER" id="PTHR44757">
    <property type="entry name" value="DIGUANYLATE CYCLASE DGCP"/>
    <property type="match status" value="1"/>
</dbReference>
<dbReference type="InterPro" id="IPR001633">
    <property type="entry name" value="EAL_dom"/>
</dbReference>
<dbReference type="Gene3D" id="3.30.70.270">
    <property type="match status" value="1"/>
</dbReference>
<feature type="domain" description="EAL" evidence="3">
    <location>
        <begin position="668"/>
        <end position="920"/>
    </location>
</feature>
<dbReference type="NCBIfam" id="TIGR00254">
    <property type="entry name" value="GGDEF"/>
    <property type="match status" value="1"/>
</dbReference>
<dbReference type="SMART" id="SM00267">
    <property type="entry name" value="GGDEF"/>
    <property type="match status" value="1"/>
</dbReference>
<dbReference type="Pfam" id="PF00563">
    <property type="entry name" value="EAL"/>
    <property type="match status" value="1"/>
</dbReference>
<dbReference type="CDD" id="cd01949">
    <property type="entry name" value="GGDEF"/>
    <property type="match status" value="1"/>
</dbReference>
<dbReference type="SUPFAM" id="SSF55785">
    <property type="entry name" value="PYP-like sensor domain (PAS domain)"/>
    <property type="match status" value="1"/>
</dbReference>
<dbReference type="InterPro" id="IPR035919">
    <property type="entry name" value="EAL_sf"/>
</dbReference>
<sequence length="933" mass="102691">MSAEVDRRLTSGSAGKVVLSALLAAVVFVLLWWPGLLERAEFGLRDRIIGLLVEEQPSKLLILEIDSASIEALGHWPWPRSVFASAINALGESDIRSLMVDVDFSATSSLGGDTELEEAIRSISEKVPTFLPVFVQRRSQTESDLMIRRPLSGLAESVELVSVNMYPEEDGLVRFLSVGFRWQDRFYRGAWNAMAGQADTGTWIDYTISPESFRYVSFIDLLEGRVPDRVLEGRDVIIGSTAIELGDNLATPVHHVLPGAVIQALGAQTLRNGGLYAVAPAAGIGVFALFWLGATLVFSRTGWQRGLQVLVVMIAAWLGVFTLVHVEARLLLDVFKPLFLSVLVYVAINLARLDSATLDRLWLQISLRDNEALLDRIVATTNDYILCVDRNGVITKANQSIQTLCGRSEGQMQNTLLSECLPDARHGLMALPTIPFDTHLLTRTGEQIPVQATVSRVHTSAEAIFTVVLRDLRERVERERELEYRATYDSLTGLLNRSAFFDRINGSLRLHQHGCLICLDIDYFREVNHTYGHAAGDQLLKAVAERIEAYVGNLGQCARIGGDGFALWLPGLRFAAGGCQFCEHLLENLESKLTLDITGDIPLQISATAGVSEFDGPETAVDHASHGGSATQAEILLRQAMDAMRLGKLEGVGVRCYSQNDSQAAMRRLELVPAIRTHISNDAFHLVYQPKLDLQTLVPMGCEALLRWPQNAGEVVPVTQFIEVAENSRQIVPLTRWVVETLLAQEAEWQKKGRPRNMALNLSACLFQDRNFIAGLKDLLSSSSGYFNIECEITETALLGNEDRALALVSELVDSGATLAIDDFGTGYSSLAYLQSLRASVLKIDKSFVSHIQESPGNQVIVRSTLNMAHELGMTVVAEGVETIEDEQFLRAHGCDLAQGYLYARPLALPDLDNWLAARESKGGQPLGYNTYC</sequence>
<feature type="transmembrane region" description="Helical" evidence="1">
    <location>
        <begin position="306"/>
        <end position="324"/>
    </location>
</feature>
<dbReference type="Proteomes" id="UP001596506">
    <property type="component" value="Unassembled WGS sequence"/>
</dbReference>
<dbReference type="InterPro" id="IPR000014">
    <property type="entry name" value="PAS"/>
</dbReference>
<dbReference type="Pfam" id="PF05226">
    <property type="entry name" value="CHASE2"/>
    <property type="match status" value="1"/>
</dbReference>
<dbReference type="CDD" id="cd00130">
    <property type="entry name" value="PAS"/>
    <property type="match status" value="1"/>
</dbReference>
<name>A0ABW2ITX8_9GAMM</name>
<dbReference type="SMART" id="SM00052">
    <property type="entry name" value="EAL"/>
    <property type="match status" value="1"/>
</dbReference>
<dbReference type="Gene3D" id="3.30.450.20">
    <property type="entry name" value="PAS domain"/>
    <property type="match status" value="1"/>
</dbReference>
<dbReference type="CDD" id="cd01948">
    <property type="entry name" value="EAL"/>
    <property type="match status" value="1"/>
</dbReference>
<feature type="domain" description="GGDEF" evidence="4">
    <location>
        <begin position="512"/>
        <end position="660"/>
    </location>
</feature>
<comment type="caution">
    <text evidence="5">The sequence shown here is derived from an EMBL/GenBank/DDBJ whole genome shotgun (WGS) entry which is preliminary data.</text>
</comment>
<dbReference type="InterPro" id="IPR029787">
    <property type="entry name" value="Nucleotide_cyclase"/>
</dbReference>
<dbReference type="InterPro" id="IPR035965">
    <property type="entry name" value="PAS-like_dom_sf"/>
</dbReference>
<evidence type="ECO:0000259" key="3">
    <source>
        <dbReference type="PROSITE" id="PS50883"/>
    </source>
</evidence>
<evidence type="ECO:0000259" key="4">
    <source>
        <dbReference type="PROSITE" id="PS50887"/>
    </source>
</evidence>
<evidence type="ECO:0000256" key="1">
    <source>
        <dbReference type="SAM" id="Phobius"/>
    </source>
</evidence>
<evidence type="ECO:0000259" key="2">
    <source>
        <dbReference type="PROSITE" id="PS50112"/>
    </source>
</evidence>
<evidence type="ECO:0000313" key="6">
    <source>
        <dbReference type="Proteomes" id="UP001596506"/>
    </source>
</evidence>
<dbReference type="Pfam" id="PF00990">
    <property type="entry name" value="GGDEF"/>
    <property type="match status" value="1"/>
</dbReference>
<protein>
    <submittedName>
        <fullName evidence="5">EAL domain-containing protein</fullName>
    </submittedName>
</protein>
<dbReference type="PROSITE" id="PS50112">
    <property type="entry name" value="PAS"/>
    <property type="match status" value="1"/>
</dbReference>
<dbReference type="InterPro" id="IPR043128">
    <property type="entry name" value="Rev_trsase/Diguanyl_cyclase"/>
</dbReference>
<keyword evidence="1" id="KW-0812">Transmembrane</keyword>
<accession>A0ABW2ITX8</accession>
<dbReference type="SUPFAM" id="SSF141868">
    <property type="entry name" value="EAL domain-like"/>
    <property type="match status" value="1"/>
</dbReference>